<feature type="region of interest" description="Disordered" evidence="1">
    <location>
        <begin position="1"/>
        <end position="31"/>
    </location>
</feature>
<reference evidence="2" key="1">
    <citation type="journal article" date="2022" name="Plant J.">
        <title>Strategies of tolerance reflected in two North American maple genomes.</title>
        <authorList>
            <person name="McEvoy S.L."/>
            <person name="Sezen U.U."/>
            <person name="Trouern-Trend A."/>
            <person name="McMahon S.M."/>
            <person name="Schaberg P.G."/>
            <person name="Yang J."/>
            <person name="Wegrzyn J.L."/>
            <person name="Swenson N.G."/>
        </authorList>
    </citation>
    <scope>NUCLEOTIDE SEQUENCE</scope>
    <source>
        <strain evidence="2">NS2018</strain>
    </source>
</reference>
<proteinExistence type="predicted"/>
<organism evidence="2 3">
    <name type="scientific">Acer saccharum</name>
    <name type="common">Sugar maple</name>
    <dbReference type="NCBI Taxonomy" id="4024"/>
    <lineage>
        <taxon>Eukaryota</taxon>
        <taxon>Viridiplantae</taxon>
        <taxon>Streptophyta</taxon>
        <taxon>Embryophyta</taxon>
        <taxon>Tracheophyta</taxon>
        <taxon>Spermatophyta</taxon>
        <taxon>Magnoliopsida</taxon>
        <taxon>eudicotyledons</taxon>
        <taxon>Gunneridae</taxon>
        <taxon>Pentapetalae</taxon>
        <taxon>rosids</taxon>
        <taxon>malvids</taxon>
        <taxon>Sapindales</taxon>
        <taxon>Sapindaceae</taxon>
        <taxon>Hippocastanoideae</taxon>
        <taxon>Acereae</taxon>
        <taxon>Acer</taxon>
    </lineage>
</organism>
<evidence type="ECO:0000313" key="3">
    <source>
        <dbReference type="Proteomes" id="UP001168877"/>
    </source>
</evidence>
<evidence type="ECO:0000256" key="1">
    <source>
        <dbReference type="SAM" id="MobiDB-lite"/>
    </source>
</evidence>
<comment type="caution">
    <text evidence="2">The sequence shown here is derived from an EMBL/GenBank/DDBJ whole genome shotgun (WGS) entry which is preliminary data.</text>
</comment>
<sequence>MGLQSKTRGKKRKRTDKGQSSAIGSDLEDAEAEFDFEGVGLESNEEDADYEAGSGSSKLDKILDVVQLLHTVMDFFEAKMRYQRHDTAEIIRHLDMPIF</sequence>
<name>A0AA39VRY3_ACESA</name>
<protein>
    <submittedName>
        <fullName evidence="2">Uncharacterized protein</fullName>
    </submittedName>
</protein>
<dbReference type="AlphaFoldDB" id="A0AA39VRY3"/>
<keyword evidence="3" id="KW-1185">Reference proteome</keyword>
<accession>A0AA39VRY3</accession>
<dbReference type="Proteomes" id="UP001168877">
    <property type="component" value="Unassembled WGS sequence"/>
</dbReference>
<dbReference type="EMBL" id="JAUESC010000004">
    <property type="protein sequence ID" value="KAK0596619.1"/>
    <property type="molecule type" value="Genomic_DNA"/>
</dbReference>
<gene>
    <name evidence="2" type="ORF">LWI29_017423</name>
</gene>
<reference evidence="2" key="2">
    <citation type="submission" date="2023-06" db="EMBL/GenBank/DDBJ databases">
        <authorList>
            <person name="Swenson N.G."/>
            <person name="Wegrzyn J.L."/>
            <person name="Mcevoy S.L."/>
        </authorList>
    </citation>
    <scope>NUCLEOTIDE SEQUENCE</scope>
    <source>
        <strain evidence="2">NS2018</strain>
        <tissue evidence="2">Leaf</tissue>
    </source>
</reference>
<evidence type="ECO:0000313" key="2">
    <source>
        <dbReference type="EMBL" id="KAK0596619.1"/>
    </source>
</evidence>